<dbReference type="SUPFAM" id="SSF81321">
    <property type="entry name" value="Family A G protein-coupled receptor-like"/>
    <property type="match status" value="1"/>
</dbReference>
<feature type="transmembrane region" description="Helical" evidence="1">
    <location>
        <begin position="206"/>
        <end position="228"/>
    </location>
</feature>
<evidence type="ECO:0000313" key="4">
    <source>
        <dbReference type="WBParaSite" id="PgR034_g021_t02"/>
    </source>
</evidence>
<evidence type="ECO:0000313" key="3">
    <source>
        <dbReference type="WBParaSite" id="PgR034_g021_t01"/>
    </source>
</evidence>
<keyword evidence="1" id="KW-1133">Transmembrane helix</keyword>
<dbReference type="PANTHER" id="PTHR23021">
    <property type="entry name" value="SERPENTINE RECEPTOR, CLASS T"/>
    <property type="match status" value="1"/>
</dbReference>
<dbReference type="WBParaSite" id="PgR034_g021_t01">
    <property type="protein sequence ID" value="PgR034_g021_t01"/>
    <property type="gene ID" value="PgR034_g021"/>
</dbReference>
<evidence type="ECO:0000256" key="1">
    <source>
        <dbReference type="SAM" id="Phobius"/>
    </source>
</evidence>
<evidence type="ECO:0000313" key="2">
    <source>
        <dbReference type="Proteomes" id="UP000887569"/>
    </source>
</evidence>
<dbReference type="WBParaSite" id="PgR034_g021_t03">
    <property type="protein sequence ID" value="PgR034_g021_t03"/>
    <property type="gene ID" value="PgR034_g021"/>
</dbReference>
<dbReference type="Gene3D" id="1.20.1070.10">
    <property type="entry name" value="Rhodopsin 7-helix transmembrane proteins"/>
    <property type="match status" value="1"/>
</dbReference>
<protein>
    <submittedName>
        <fullName evidence="3 4">7TM GPCR serpentine receptor class x (Srx) domain-containing protein</fullName>
    </submittedName>
</protein>
<feature type="transmembrane region" description="Helical" evidence="1">
    <location>
        <begin position="169"/>
        <end position="186"/>
    </location>
</feature>
<name>A0A915BC69_PARUN</name>
<feature type="transmembrane region" description="Helical" evidence="1">
    <location>
        <begin position="6"/>
        <end position="27"/>
    </location>
</feature>
<dbReference type="WBParaSite" id="PgR034_g021_t02">
    <property type="protein sequence ID" value="PgR034_g021_t02"/>
    <property type="gene ID" value="PgR034_g021"/>
</dbReference>
<keyword evidence="1" id="KW-0812">Transmembrane</keyword>
<organism evidence="2 5">
    <name type="scientific">Parascaris univalens</name>
    <name type="common">Nematode worm</name>
    <dbReference type="NCBI Taxonomy" id="6257"/>
    <lineage>
        <taxon>Eukaryota</taxon>
        <taxon>Metazoa</taxon>
        <taxon>Ecdysozoa</taxon>
        <taxon>Nematoda</taxon>
        <taxon>Chromadorea</taxon>
        <taxon>Rhabditida</taxon>
        <taxon>Spirurina</taxon>
        <taxon>Ascaridomorpha</taxon>
        <taxon>Ascaridoidea</taxon>
        <taxon>Ascarididae</taxon>
        <taxon>Parascaris</taxon>
    </lineage>
</organism>
<dbReference type="Pfam" id="PF10321">
    <property type="entry name" value="7TM_GPCR_Srt"/>
    <property type="match status" value="1"/>
</dbReference>
<dbReference type="Proteomes" id="UP000887569">
    <property type="component" value="Unplaced"/>
</dbReference>
<reference evidence="3 4" key="1">
    <citation type="submission" date="2022-11" db="UniProtKB">
        <authorList>
            <consortium name="WormBaseParasite"/>
        </authorList>
    </citation>
    <scope>IDENTIFICATION</scope>
</reference>
<keyword evidence="2" id="KW-1185">Reference proteome</keyword>
<feature type="transmembrane region" description="Helical" evidence="1">
    <location>
        <begin position="123"/>
        <end position="149"/>
    </location>
</feature>
<feature type="transmembrane region" description="Helical" evidence="1">
    <location>
        <begin position="89"/>
        <end position="111"/>
    </location>
</feature>
<keyword evidence="1" id="KW-0472">Membrane</keyword>
<evidence type="ECO:0000313" key="5">
    <source>
        <dbReference type="WBParaSite" id="PgR034_g021_t04"/>
    </source>
</evidence>
<accession>A0A915BC69</accession>
<dbReference type="AlphaFoldDB" id="A0A915BC69"/>
<sequence>MPELFNILFGCVTGFLSLFCIVIYIIIQMIILRDRKLMKLSSYKIILCYGFVDITQLFVYVYCAFFAISGTTINRWAEKLSGFQLSLCWYNIGSLTVLLAANRLSLLCFAARAEEIFSETRTWCIIFTFVSVPSIFSFIWLTPIATYGFNATLIMWEYESPDFMPAFDRINTLTCSALSGLCYMLIVADVIRRAATMATTNHRREIFITLQVMLNGGYTLAVSIYFMFLRPYYVPYNVFYNATDVVLCLIWNGKSPVMHLIFNNEIRCKFIQEVKVQPFIGRTLKSKCSSQIATANPVLLFKPTQRGKPMTY</sequence>
<dbReference type="WBParaSite" id="PgR034_g021_t04">
    <property type="protein sequence ID" value="PgR034_g021_t04"/>
    <property type="gene ID" value="PgR034_g021"/>
</dbReference>
<dbReference type="InterPro" id="IPR019425">
    <property type="entry name" value="7TM_GPCR_serpentine_rcpt_Srt"/>
</dbReference>
<feature type="transmembrane region" description="Helical" evidence="1">
    <location>
        <begin position="47"/>
        <end position="69"/>
    </location>
</feature>
<proteinExistence type="predicted"/>